<comment type="caution">
    <text evidence="1">The sequence shown here is derived from an EMBL/GenBank/DDBJ whole genome shotgun (WGS) entry which is preliminary data.</text>
</comment>
<evidence type="ECO:0000313" key="1">
    <source>
        <dbReference type="EMBL" id="MFC4788675.1"/>
    </source>
</evidence>
<reference evidence="2" key="1">
    <citation type="journal article" date="2019" name="Int. J. Syst. Evol. Microbiol.">
        <title>The Global Catalogue of Microorganisms (GCM) 10K type strain sequencing project: providing services to taxonomists for standard genome sequencing and annotation.</title>
        <authorList>
            <consortium name="The Broad Institute Genomics Platform"/>
            <consortium name="The Broad Institute Genome Sequencing Center for Infectious Disease"/>
            <person name="Wu L."/>
            <person name="Ma J."/>
        </authorList>
    </citation>
    <scope>NUCLEOTIDE SEQUENCE [LARGE SCALE GENOMIC DNA]</scope>
    <source>
        <strain evidence="2">CCUG 49452</strain>
    </source>
</reference>
<sequence length="237" mass="25107">MSLTIAETSTTDYTPPEAGTFTARLASLIDLGTQTSVWEGEEKRAHKVLLSFEITDPDNRRSDGSPHTISKRFTASLHAKAGLRKFLESWRGKPFTPEELAGFDLKNVLGLACLVGVVHETKGDKTYANLASVMKLPKGMPAGAGELNPVAFDLAAPDWQVFAGLSSRLQGQIADSPEYQAIPNKPKVISVGSPAPAPAPASTRSAMAPVAPAAAQSAPPAHATEFAPFDPDMDIPF</sequence>
<dbReference type="RefSeq" id="WP_382431333.1">
    <property type="nucleotide sequence ID" value="NZ_JBHSHJ010000004.1"/>
</dbReference>
<name>A0ABV9QG29_9BURK</name>
<protein>
    <submittedName>
        <fullName evidence="1">Phage replication initiation protein, NGO0469 family</fullName>
    </submittedName>
</protein>
<organism evidence="1 2">
    <name type="scientific">Giesbergeria sinuosa</name>
    <dbReference type="NCBI Taxonomy" id="80883"/>
    <lineage>
        <taxon>Bacteria</taxon>
        <taxon>Pseudomonadati</taxon>
        <taxon>Pseudomonadota</taxon>
        <taxon>Betaproteobacteria</taxon>
        <taxon>Burkholderiales</taxon>
        <taxon>Comamonadaceae</taxon>
        <taxon>Giesbergeria</taxon>
    </lineage>
</organism>
<dbReference type="EMBL" id="JBHSHJ010000004">
    <property type="protein sequence ID" value="MFC4788675.1"/>
    <property type="molecule type" value="Genomic_DNA"/>
</dbReference>
<accession>A0ABV9QG29</accession>
<evidence type="ECO:0000313" key="2">
    <source>
        <dbReference type="Proteomes" id="UP001596001"/>
    </source>
</evidence>
<gene>
    <name evidence="1" type="ORF">ACFO6X_06715</name>
</gene>
<keyword evidence="2" id="KW-1185">Reference proteome</keyword>
<dbReference type="NCBIfam" id="NF046043">
    <property type="entry name" value="rep_init_NGO0469"/>
    <property type="match status" value="1"/>
</dbReference>
<dbReference type="InterPro" id="IPR059222">
    <property type="entry name" value="NGO0469-like"/>
</dbReference>
<proteinExistence type="predicted"/>
<dbReference type="Proteomes" id="UP001596001">
    <property type="component" value="Unassembled WGS sequence"/>
</dbReference>